<keyword evidence="2" id="KW-0472">Membrane</keyword>
<reference evidence="3" key="3">
    <citation type="submission" date="2025-09" db="UniProtKB">
        <authorList>
            <consortium name="Ensembl"/>
        </authorList>
    </citation>
    <scope>IDENTIFICATION</scope>
</reference>
<sequence>MGIQTIWNNYKVLIVMGTSIGLIHWGWFHLKSNPLLHQHRAREEPPPEPGIISYVSPPDTTK</sequence>
<reference evidence="3" key="2">
    <citation type="submission" date="2025-08" db="UniProtKB">
        <authorList>
            <consortium name="Ensembl"/>
        </authorList>
    </citation>
    <scope>IDENTIFICATION</scope>
</reference>
<keyword evidence="2" id="KW-1133">Transmembrane helix</keyword>
<evidence type="ECO:0000256" key="1">
    <source>
        <dbReference type="SAM" id="MobiDB-lite"/>
    </source>
</evidence>
<accession>A0A8C5G1W8</accession>
<protein>
    <submittedName>
        <fullName evidence="3">Uncharacterized protein</fullName>
    </submittedName>
</protein>
<dbReference type="Proteomes" id="UP000694680">
    <property type="component" value="Chromosome 11"/>
</dbReference>
<evidence type="ECO:0000313" key="4">
    <source>
        <dbReference type="Proteomes" id="UP000694680"/>
    </source>
</evidence>
<reference evidence="3" key="1">
    <citation type="submission" date="2020-06" db="EMBL/GenBank/DDBJ databases">
        <authorList>
            <consortium name="Wellcome Sanger Institute Data Sharing"/>
        </authorList>
    </citation>
    <scope>NUCLEOTIDE SEQUENCE [LARGE SCALE GENOMIC DNA]</scope>
</reference>
<feature type="region of interest" description="Disordered" evidence="1">
    <location>
        <begin position="39"/>
        <end position="62"/>
    </location>
</feature>
<keyword evidence="4" id="KW-1185">Reference proteome</keyword>
<keyword evidence="2" id="KW-0812">Transmembrane</keyword>
<name>A0A8C5G1W8_GOUWI</name>
<organism evidence="3 4">
    <name type="scientific">Gouania willdenowi</name>
    <name type="common">Blunt-snouted clingfish</name>
    <name type="synonym">Lepadogaster willdenowi</name>
    <dbReference type="NCBI Taxonomy" id="441366"/>
    <lineage>
        <taxon>Eukaryota</taxon>
        <taxon>Metazoa</taxon>
        <taxon>Chordata</taxon>
        <taxon>Craniata</taxon>
        <taxon>Vertebrata</taxon>
        <taxon>Euteleostomi</taxon>
        <taxon>Actinopterygii</taxon>
        <taxon>Neopterygii</taxon>
        <taxon>Teleostei</taxon>
        <taxon>Neoteleostei</taxon>
        <taxon>Acanthomorphata</taxon>
        <taxon>Ovalentaria</taxon>
        <taxon>Blenniimorphae</taxon>
        <taxon>Blenniiformes</taxon>
        <taxon>Gobiesocoidei</taxon>
        <taxon>Gobiesocidae</taxon>
        <taxon>Gobiesocinae</taxon>
        <taxon>Gouania</taxon>
    </lineage>
</organism>
<proteinExistence type="predicted"/>
<dbReference type="Ensembl" id="ENSGWIT00000009772.1">
    <property type="protein sequence ID" value="ENSGWIP00000008744.1"/>
    <property type="gene ID" value="ENSGWIG00000005226.1"/>
</dbReference>
<feature type="transmembrane region" description="Helical" evidence="2">
    <location>
        <begin position="12"/>
        <end position="30"/>
    </location>
</feature>
<dbReference type="AlphaFoldDB" id="A0A8C5G1W8"/>
<evidence type="ECO:0000256" key="2">
    <source>
        <dbReference type="SAM" id="Phobius"/>
    </source>
</evidence>
<evidence type="ECO:0000313" key="3">
    <source>
        <dbReference type="Ensembl" id="ENSGWIP00000008744.1"/>
    </source>
</evidence>